<dbReference type="PANTHER" id="PTHR30024">
    <property type="entry name" value="ALIPHATIC SULFONATES-BINDING PROTEIN-RELATED"/>
    <property type="match status" value="1"/>
</dbReference>
<protein>
    <submittedName>
        <fullName evidence="3">ABC transporter substrate-binding protein</fullName>
    </submittedName>
</protein>
<comment type="caution">
    <text evidence="3">The sequence shown here is derived from an EMBL/GenBank/DDBJ whole genome shotgun (WGS) entry which is preliminary data.</text>
</comment>
<evidence type="ECO:0000259" key="2">
    <source>
        <dbReference type="Pfam" id="PF09084"/>
    </source>
</evidence>
<evidence type="ECO:0000313" key="4">
    <source>
        <dbReference type="Proteomes" id="UP001449225"/>
    </source>
</evidence>
<dbReference type="SUPFAM" id="SSF53850">
    <property type="entry name" value="Periplasmic binding protein-like II"/>
    <property type="match status" value="1"/>
</dbReference>
<gene>
    <name evidence="3" type="ORF">WNY58_16180</name>
</gene>
<dbReference type="EMBL" id="JBBMRA010000023">
    <property type="protein sequence ID" value="MEM5537924.1"/>
    <property type="molecule type" value="Genomic_DNA"/>
</dbReference>
<dbReference type="Pfam" id="PF09084">
    <property type="entry name" value="NMT1"/>
    <property type="match status" value="1"/>
</dbReference>
<dbReference type="RefSeq" id="WP_342855084.1">
    <property type="nucleotide sequence ID" value="NZ_JBBMRA010000023.1"/>
</dbReference>
<evidence type="ECO:0000256" key="1">
    <source>
        <dbReference type="SAM" id="SignalP"/>
    </source>
</evidence>
<feature type="domain" description="SsuA/THI5-like" evidence="2">
    <location>
        <begin position="54"/>
        <end position="195"/>
    </location>
</feature>
<feature type="chain" id="PRO_5046277117" evidence="1">
    <location>
        <begin position="23"/>
        <end position="318"/>
    </location>
</feature>
<evidence type="ECO:0000313" key="3">
    <source>
        <dbReference type="EMBL" id="MEM5537924.1"/>
    </source>
</evidence>
<proteinExistence type="predicted"/>
<keyword evidence="4" id="KW-1185">Reference proteome</keyword>
<dbReference type="Proteomes" id="UP001449225">
    <property type="component" value="Unassembled WGS sequence"/>
</dbReference>
<name>A0ABU9TW28_9GAMM</name>
<reference evidence="3 4" key="1">
    <citation type="submission" date="2024-03" db="EMBL/GenBank/DDBJ databases">
        <title>Community enrichment and isolation of bacterial strains for fucoidan degradation.</title>
        <authorList>
            <person name="Sichert A."/>
        </authorList>
    </citation>
    <scope>NUCLEOTIDE SEQUENCE [LARGE SCALE GENOMIC DNA]</scope>
    <source>
        <strain evidence="3 4">AS76</strain>
    </source>
</reference>
<accession>A0ABU9TW28</accession>
<keyword evidence="1" id="KW-0732">Signal</keyword>
<dbReference type="Gene3D" id="3.40.190.10">
    <property type="entry name" value="Periplasmic binding protein-like II"/>
    <property type="match status" value="1"/>
</dbReference>
<dbReference type="InterPro" id="IPR015168">
    <property type="entry name" value="SsuA/THI5"/>
</dbReference>
<organism evidence="3 4">
    <name type="scientific">Neptuniibacter pectenicola</name>
    <dbReference type="NCBI Taxonomy" id="1806669"/>
    <lineage>
        <taxon>Bacteria</taxon>
        <taxon>Pseudomonadati</taxon>
        <taxon>Pseudomonadota</taxon>
        <taxon>Gammaproteobacteria</taxon>
        <taxon>Oceanospirillales</taxon>
        <taxon>Oceanospirillaceae</taxon>
        <taxon>Neptuniibacter</taxon>
    </lineage>
</organism>
<sequence>MHTFLRIILSTFLLVFTTQLMAQAPLPNVRVTVIASGTVNWELQHMKHMHLDQENGFNLVINPVASLSAARIAITSGNADFIVSDWLWGSERNMKGANLGFLPFSRQIGSIIAAKGSTFASFSDLKGKRVGIAGGPLNKGWVLLRAAAKKEGVDLEKEVQIQFAAPPLLNQAMRSGRLDLLATFWHYGARLEAEGYSKLYSLDDVMKGLGLGSEIPMLGYLYDQSLDPALVRGFYNATKQTKAQLAVDNDAWDRLRPLMKAENDDIYHGLIAGYRAGIPSDLSQEQIDDAVNFYKIIDDLKPYPSGTQLNPALFYREP</sequence>
<feature type="signal peptide" evidence="1">
    <location>
        <begin position="1"/>
        <end position="22"/>
    </location>
</feature>
<dbReference type="PANTHER" id="PTHR30024:SF48">
    <property type="entry name" value="ABC TRANSPORTER SUBSTRATE-BINDING PROTEIN"/>
    <property type="match status" value="1"/>
</dbReference>